<dbReference type="AlphaFoldDB" id="A0AAW7XKS9"/>
<dbReference type="Pfam" id="PF25222">
    <property type="entry name" value="DUF7840"/>
    <property type="match status" value="1"/>
</dbReference>
<comment type="caution">
    <text evidence="5">The sequence shown here is derived from an EMBL/GenBank/DDBJ whole genome shotgun (WGS) entry which is preliminary data.</text>
</comment>
<protein>
    <submittedName>
        <fullName evidence="5">DUF4105 domain-containing protein</fullName>
    </submittedName>
</protein>
<feature type="chain" id="PRO_5043409479" evidence="1">
    <location>
        <begin position="20"/>
        <end position="623"/>
    </location>
</feature>
<dbReference type="EMBL" id="JAUOPG010000005">
    <property type="protein sequence ID" value="MDO6453874.1"/>
    <property type="molecule type" value="Genomic_DNA"/>
</dbReference>
<evidence type="ECO:0000313" key="6">
    <source>
        <dbReference type="Proteomes" id="UP001169862"/>
    </source>
</evidence>
<dbReference type="InterPro" id="IPR025178">
    <property type="entry name" value="Lnb_N"/>
</dbReference>
<gene>
    <name evidence="5" type="ORF">Q4490_09875</name>
</gene>
<reference evidence="5" key="1">
    <citation type="submission" date="2023-07" db="EMBL/GenBank/DDBJ databases">
        <title>Genome content predicts the carbon catabolic preferences of heterotrophic bacteria.</title>
        <authorList>
            <person name="Gralka M."/>
        </authorList>
    </citation>
    <scope>NUCLEOTIDE SEQUENCE</scope>
    <source>
        <strain evidence="5">I2M16</strain>
    </source>
</reference>
<sequence length="623" mass="70090">MLCRIVFVVMCFMMSCAQAAALPEFNSRLLQQRSTDILWLKLMHYERDASTRSGYLGAIKHPDFYLDENGRSDPIAELSATLTAFYAEDSSNDLHAQCRFPARYLWFKRWAPKQLTLPASVPCKAYEDWSEGENFQSISIVYVTGYLGNPASFYGHTFLKFNTAQKRSHDLDKTINFGAIVPDAENPITYILKGVFGGYDGGFSEVGYYFHTNNYGDNELRDMWEYELNVSAEDTALMAAHAWEILKKEYTYFFFKKNCAYRMAEIVELATGVNILDDKPVTIPQSLITAVHHASVKGQPLVKTMVYRPSRQSRLYDKYGSLSAREKKLLHELVDDPKLLESDTYKHEPVASQQRIIETLLDYLQISRELEDRASNKINAFYQRALLERYRLPVGKASFVTASTAAPHEGRAPSLVQIGLRHNSAQGDGLLFRLRPAYYDVLDADKSHVADSVLSMGSAELLVEDSTVSLKRLSLIDLESVNAAVTGLPGDNGQSWKLNILIEPLDLRCDDCMAFKTQAYYGQSKRLTPHLLVGGYLGGVVQDNVSHNANVELAVRAFTNVTTGHRLSGTFFVESLTAVDNDASSRYKLGAELRAALSKVTDIRLVYDHDQAEELSLKLGFYF</sequence>
<organism evidence="5 6">
    <name type="scientific">Neptunomonas phycophila</name>
    <dbReference type="NCBI Taxonomy" id="1572645"/>
    <lineage>
        <taxon>Bacteria</taxon>
        <taxon>Pseudomonadati</taxon>
        <taxon>Pseudomonadota</taxon>
        <taxon>Gammaproteobacteria</taxon>
        <taxon>Oceanospirillales</taxon>
        <taxon>Oceanospirillaceae</taxon>
        <taxon>Neptunomonas</taxon>
    </lineage>
</organism>
<name>A0AAW7XKS9_9GAMM</name>
<dbReference type="Proteomes" id="UP001169862">
    <property type="component" value="Unassembled WGS sequence"/>
</dbReference>
<dbReference type="InterPro" id="IPR057165">
    <property type="entry name" value="DUF7843"/>
</dbReference>
<proteinExistence type="predicted"/>
<dbReference type="Pfam" id="PF13387">
    <property type="entry name" value="Lnb_N"/>
    <property type="match status" value="1"/>
</dbReference>
<evidence type="ECO:0000259" key="2">
    <source>
        <dbReference type="Pfam" id="PF13387"/>
    </source>
</evidence>
<evidence type="ECO:0000256" key="1">
    <source>
        <dbReference type="SAM" id="SignalP"/>
    </source>
</evidence>
<dbReference type="PROSITE" id="PS51257">
    <property type="entry name" value="PROKAR_LIPOPROTEIN"/>
    <property type="match status" value="1"/>
</dbReference>
<accession>A0AAW7XKS9</accession>
<dbReference type="Pfam" id="PF25225">
    <property type="entry name" value="DUF7843"/>
    <property type="match status" value="1"/>
</dbReference>
<evidence type="ECO:0000259" key="4">
    <source>
        <dbReference type="Pfam" id="PF25225"/>
    </source>
</evidence>
<feature type="domain" description="Lnb N-terminal periplasmic" evidence="2">
    <location>
        <begin position="126"/>
        <end position="282"/>
    </location>
</feature>
<feature type="domain" description="DUF7840" evidence="3">
    <location>
        <begin position="406"/>
        <end position="615"/>
    </location>
</feature>
<evidence type="ECO:0000259" key="3">
    <source>
        <dbReference type="Pfam" id="PF25222"/>
    </source>
</evidence>
<evidence type="ECO:0000313" key="5">
    <source>
        <dbReference type="EMBL" id="MDO6453874.1"/>
    </source>
</evidence>
<dbReference type="InterPro" id="IPR057162">
    <property type="entry name" value="DUF7840"/>
</dbReference>
<feature type="domain" description="DUF7843" evidence="4">
    <location>
        <begin position="35"/>
        <end position="108"/>
    </location>
</feature>
<keyword evidence="1" id="KW-0732">Signal</keyword>
<dbReference type="RefSeq" id="WP_303550230.1">
    <property type="nucleotide sequence ID" value="NZ_JAUOPG010000005.1"/>
</dbReference>
<feature type="signal peptide" evidence="1">
    <location>
        <begin position="1"/>
        <end position="19"/>
    </location>
</feature>